<comment type="function">
    <text evidence="8">Component of the cytochrome c oxidase, the last enzyme in the mitochondrial electron transport chain which drives oxidative phosphorylation. The respiratory chain contains 3 multisubunit complexes succinate dehydrogenase (complex II, CII), ubiquinol-cytochrome c oxidoreductase (cytochrome b-c1 complex, complex III, CIII) and cytochrome c oxidase (complex IV, CIV), that cooperate to transfer electrons derived from NADH and succinate to molecular oxygen, creating an electrochemical gradient over the inner membrane that drives transmembrane transport and the ATP synthase. Cytochrome c oxidase is the component of the respiratory chain that catalyzes the reduction of oxygen to water. Electrons originating from reduced cytochrome c in the intermembrane space (IMS) are transferred via the dinuclear copper A center (CU(A)) of subunit 2 and heme A of subunit 1 to the active site in subunit 1, a binuclear center (BNC) formed by heme A3 and copper B (CU(B)). The BNC reduces molecular oxygen to 2 water molecules using 4 electrons from cytochrome c in the IMS and 4 protons from the mitochondrial matrix.</text>
</comment>
<dbReference type="CDD" id="cd01665">
    <property type="entry name" value="Cyt_c_Oxidase_III"/>
    <property type="match status" value="1"/>
</dbReference>
<dbReference type="GO" id="GO:0004129">
    <property type="term" value="F:cytochrome-c oxidase activity"/>
    <property type="evidence" value="ECO:0007669"/>
    <property type="project" value="InterPro"/>
</dbReference>
<evidence type="ECO:0000256" key="5">
    <source>
        <dbReference type="ARBA" id="ARBA00022967"/>
    </source>
</evidence>
<keyword evidence="7 9" id="KW-0472">Membrane</keyword>
<evidence type="ECO:0000313" key="12">
    <source>
        <dbReference type="EMBL" id="BAV82717.1"/>
    </source>
</evidence>
<dbReference type="Gene3D" id="1.10.287.70">
    <property type="match status" value="1"/>
</dbReference>
<feature type="domain" description="Heme-copper oxidase subunit III family profile" evidence="10">
    <location>
        <begin position="2"/>
        <end position="257"/>
    </location>
</feature>
<dbReference type="Pfam" id="PF00510">
    <property type="entry name" value="COX3"/>
    <property type="match status" value="1"/>
</dbReference>
<dbReference type="GO" id="GO:0005739">
    <property type="term" value="C:mitochondrion"/>
    <property type="evidence" value="ECO:0007669"/>
    <property type="project" value="TreeGrafter"/>
</dbReference>
<accession>A0A0D3MTE9</accession>
<dbReference type="InterPro" id="IPR024791">
    <property type="entry name" value="Cyt_c/ubiquinol_Oxase_su3"/>
</dbReference>
<proteinExistence type="inferred from homology"/>
<feature type="transmembrane region" description="Helical" evidence="9">
    <location>
        <begin position="157"/>
        <end position="175"/>
    </location>
</feature>
<dbReference type="GO" id="GO:0016020">
    <property type="term" value="C:membrane"/>
    <property type="evidence" value="ECO:0007669"/>
    <property type="project" value="UniProtKB-SubCell"/>
</dbReference>
<feature type="transmembrane region" description="Helical" evidence="9">
    <location>
        <begin position="38"/>
        <end position="56"/>
    </location>
</feature>
<geneLocation type="mitochondrion" evidence="11"/>
<evidence type="ECO:0000313" key="11">
    <source>
        <dbReference type="EMBL" id="AIY56387.1"/>
    </source>
</evidence>
<dbReference type="InterPro" id="IPR000298">
    <property type="entry name" value="Cyt_c_oxidase-like_su3"/>
</dbReference>
<feature type="transmembrane region" description="Helical" evidence="9">
    <location>
        <begin position="12"/>
        <end position="32"/>
    </location>
</feature>
<dbReference type="InterPro" id="IPR033945">
    <property type="entry name" value="Cyt_c_oxase_su3_dom"/>
</dbReference>
<feature type="transmembrane region" description="Helical" evidence="9">
    <location>
        <begin position="237"/>
        <end position="256"/>
    </location>
</feature>
<dbReference type="PROSITE" id="PS50253">
    <property type="entry name" value="COX3"/>
    <property type="match status" value="1"/>
</dbReference>
<comment type="subcellular location">
    <subcellularLocation>
        <location evidence="1">Membrane</location>
        <topology evidence="1">Multi-pass membrane protein</topology>
    </subcellularLocation>
</comment>
<organism evidence="11">
    <name type="scientific">Gongylonema pulchrum</name>
    <dbReference type="NCBI Taxonomy" id="637853"/>
    <lineage>
        <taxon>Eukaryota</taxon>
        <taxon>Metazoa</taxon>
        <taxon>Ecdysozoa</taxon>
        <taxon>Nematoda</taxon>
        <taxon>Chromadorea</taxon>
        <taxon>Rhabditida</taxon>
        <taxon>Spirurina</taxon>
        <taxon>Spiruromorpha</taxon>
        <taxon>Spiruroidea</taxon>
        <taxon>Gongylonematidae</taxon>
        <taxon>Gongylonema</taxon>
    </lineage>
</organism>
<evidence type="ECO:0000256" key="9">
    <source>
        <dbReference type="SAM" id="Phobius"/>
    </source>
</evidence>
<comment type="similarity">
    <text evidence="2 8">Belongs to the cytochrome c oxidase subunit 3 family.</text>
</comment>
<evidence type="ECO:0000259" key="10">
    <source>
        <dbReference type="PROSITE" id="PS50253"/>
    </source>
</evidence>
<evidence type="ECO:0000256" key="1">
    <source>
        <dbReference type="ARBA" id="ARBA00004141"/>
    </source>
</evidence>
<evidence type="ECO:0000256" key="7">
    <source>
        <dbReference type="ARBA" id="ARBA00023136"/>
    </source>
</evidence>
<feature type="transmembrane region" description="Helical" evidence="9">
    <location>
        <begin position="82"/>
        <end position="99"/>
    </location>
</feature>
<reference evidence="11" key="1">
    <citation type="journal article" date="2015" name="Parasit. Vectors">
        <title>The complete mitochondrial genome of the gullet worm Gongylonema pulchrum: gene content, arrangement, composition and phylogenetic implications.</title>
        <authorList>
            <person name="Liu G.-H."/>
            <person name="Jia Y.-Q."/>
            <person name="Wang Y.-N."/>
            <person name="Zhao G.-H."/>
            <person name="Zhu X.-Q."/>
        </authorList>
    </citation>
    <scope>NUCLEOTIDE SEQUENCE</scope>
</reference>
<evidence type="ECO:0000256" key="2">
    <source>
        <dbReference type="ARBA" id="ARBA00010581"/>
    </source>
</evidence>
<sequence>MKFRKCHKMAYSFYPYLAGLGVLSFDLCLLMFMKLGLLSMFFICMFFLIYISYLWLKDVFFENISGQYSLEDCRMFRQGFRLFLFSELALFFTIFWTFLDSSFYSVMWISGFWSPLGVLSPDYIGLNALASSFLMINSHILKYSRRFLFLSDLKCEIFMLLCIFIGGGFVCFQAFEYNNNPFTFTDSMYGSVFYIGTGLHGSHVIVGVCFLVINFLRIKFFHMNWFNSQAFDMSIDYWRFLEWMWGFMFCLLYVWGN</sequence>
<dbReference type="EMBL" id="AP017685">
    <property type="protein sequence ID" value="BAV82717.1"/>
    <property type="molecule type" value="Genomic_DNA"/>
</dbReference>
<reference evidence="12" key="2">
    <citation type="submission" date="2016-10" db="EMBL/GenBank/DDBJ databases">
        <title>Complete mitochondrial genomes of 50 helminths species.</title>
        <authorList>
            <person name="Kikuchi T."/>
            <person name="Holroyd N."/>
            <person name="Berriman M."/>
        </authorList>
    </citation>
    <scope>NUCLEOTIDE SEQUENCE</scope>
</reference>
<name>A0A0D3MTE9_9BILA</name>
<protein>
    <recommendedName>
        <fullName evidence="3 8">Cytochrome c oxidase subunit 3</fullName>
    </recommendedName>
</protein>
<evidence type="ECO:0000256" key="3">
    <source>
        <dbReference type="ARBA" id="ARBA00015944"/>
    </source>
</evidence>
<dbReference type="PANTHER" id="PTHR11403">
    <property type="entry name" value="CYTOCHROME C OXIDASE SUBUNIT III"/>
    <property type="match status" value="1"/>
</dbReference>
<dbReference type="GeneID" id="23763922"/>
<dbReference type="InterPro" id="IPR013833">
    <property type="entry name" value="Cyt_c_oxidase_su3_a-hlx"/>
</dbReference>
<keyword evidence="5" id="KW-1278">Translocase</keyword>
<keyword evidence="4 8" id="KW-0812">Transmembrane</keyword>
<dbReference type="PANTHER" id="PTHR11403:SF7">
    <property type="entry name" value="CYTOCHROME C OXIDASE SUBUNIT 3"/>
    <property type="match status" value="1"/>
</dbReference>
<keyword evidence="8 11" id="KW-0496">Mitochondrion</keyword>
<dbReference type="AlphaFoldDB" id="A0A0D3MTE9"/>
<dbReference type="SUPFAM" id="SSF81452">
    <property type="entry name" value="Cytochrome c oxidase subunit III-like"/>
    <property type="match status" value="1"/>
</dbReference>
<keyword evidence="6 9" id="KW-1133">Transmembrane helix</keyword>
<feature type="transmembrane region" description="Helical" evidence="9">
    <location>
        <begin position="195"/>
        <end position="216"/>
    </location>
</feature>
<feature type="transmembrane region" description="Helical" evidence="9">
    <location>
        <begin position="111"/>
        <end position="136"/>
    </location>
</feature>
<evidence type="ECO:0000256" key="8">
    <source>
        <dbReference type="RuleBase" id="RU003375"/>
    </source>
</evidence>
<gene>
    <name evidence="11" type="primary">cox3</name>
    <name evidence="12" type="synonym">COX3</name>
</gene>
<evidence type="ECO:0000256" key="6">
    <source>
        <dbReference type="ARBA" id="ARBA00022989"/>
    </source>
</evidence>
<evidence type="ECO:0000256" key="4">
    <source>
        <dbReference type="ARBA" id="ARBA00022692"/>
    </source>
</evidence>
<dbReference type="Gene3D" id="1.20.120.80">
    <property type="entry name" value="Cytochrome c oxidase, subunit III, four-helix bundle"/>
    <property type="match status" value="1"/>
</dbReference>
<dbReference type="GO" id="GO:0006123">
    <property type="term" value="P:mitochondrial electron transport, cytochrome c to oxygen"/>
    <property type="evidence" value="ECO:0007669"/>
    <property type="project" value="TreeGrafter"/>
</dbReference>
<dbReference type="RefSeq" id="YP_009127933.1">
    <property type="nucleotide sequence ID" value="NC_026687.1"/>
</dbReference>
<dbReference type="CTD" id="4514"/>
<dbReference type="EMBL" id="KM264298">
    <property type="protein sequence ID" value="AIY56387.1"/>
    <property type="molecule type" value="Genomic_DNA"/>
</dbReference>
<dbReference type="InterPro" id="IPR035973">
    <property type="entry name" value="Cyt_c_oxidase_su3-like_sf"/>
</dbReference>